<keyword evidence="3 6" id="KW-0812">Transmembrane</keyword>
<dbReference type="Gene3D" id="1.20.1740.10">
    <property type="entry name" value="Amino acid/polyamine transporter I"/>
    <property type="match status" value="1"/>
</dbReference>
<sequence length="450" mass="47639">MNETKKAFGLWSAVFLGIGSMVGAGIFIVIGQAGAIAGNLVWLSFVFGGVAALLSGYSLAKLAITYPSRGGIVEYLVQSFGEGVFSGSAGVLFYFSQLIAIAAVAKSFGAYAGTFMHGGSGSEDLFALGVVGAFILINLVGASLVARSESFIVAVKLTVLVLFAGVALFYIDPKLLSGADMPSMNSMFFAVGLTFFAYQGFSVITNTVEDMKDPLHTMLKAMVITILLVGVLYIVTSIAVLGNLPLSEVIKAKDYALAQAAEPIFGHIGFKVMAATALLATASAINATLYAATEIGYTLAKEGNLPKAYIYNVHNSFEGLIISGALIIPMILFLNLSQVTTIAALVVLVIQGLAHVGHLLRIKETGANFYLVLFSALSMFGIAGLTLYHTATTGMPLIALYLFGAFIAAFAIEIILRLATKRVIRVQTDVQLLAKLENNIEKKFKKMRGE</sequence>
<dbReference type="GO" id="GO:0005886">
    <property type="term" value="C:plasma membrane"/>
    <property type="evidence" value="ECO:0007669"/>
    <property type="project" value="UniProtKB-SubCell"/>
</dbReference>
<comment type="caution">
    <text evidence="7">The sequence shown here is derived from an EMBL/GenBank/DDBJ whole genome shotgun (WGS) entry which is preliminary data.</text>
</comment>
<keyword evidence="4 6" id="KW-1133">Transmembrane helix</keyword>
<name>A0A151CI74_9BACT</name>
<keyword evidence="5 6" id="KW-0472">Membrane</keyword>
<dbReference type="PANTHER" id="PTHR42770:SF11">
    <property type="entry name" value="INNER MEMBRANE TRANSPORT PROTEIN YBAT"/>
    <property type="match status" value="1"/>
</dbReference>
<dbReference type="GO" id="GO:0022857">
    <property type="term" value="F:transmembrane transporter activity"/>
    <property type="evidence" value="ECO:0007669"/>
    <property type="project" value="InterPro"/>
</dbReference>
<dbReference type="InterPro" id="IPR050367">
    <property type="entry name" value="APC_superfamily"/>
</dbReference>
<evidence type="ECO:0000256" key="3">
    <source>
        <dbReference type="ARBA" id="ARBA00022692"/>
    </source>
</evidence>
<feature type="transmembrane region" description="Helical" evidence="6">
    <location>
        <begin position="125"/>
        <end position="146"/>
    </location>
</feature>
<protein>
    <submittedName>
        <fullName evidence="7">Amino acid transporter</fullName>
    </submittedName>
</protein>
<proteinExistence type="predicted"/>
<dbReference type="PANTHER" id="PTHR42770">
    <property type="entry name" value="AMINO ACID TRANSPORTER-RELATED"/>
    <property type="match status" value="1"/>
</dbReference>
<evidence type="ECO:0000256" key="4">
    <source>
        <dbReference type="ARBA" id="ARBA00022989"/>
    </source>
</evidence>
<feature type="transmembrane region" description="Helical" evidence="6">
    <location>
        <begin position="342"/>
        <end position="360"/>
    </location>
</feature>
<dbReference type="InterPro" id="IPR002293">
    <property type="entry name" value="AA/rel_permease1"/>
</dbReference>
<evidence type="ECO:0000313" key="8">
    <source>
        <dbReference type="Proteomes" id="UP000075359"/>
    </source>
</evidence>
<organism evidence="7 8">
    <name type="scientific">Sulfurovum riftiae</name>
    <dbReference type="NCBI Taxonomy" id="1630136"/>
    <lineage>
        <taxon>Bacteria</taxon>
        <taxon>Pseudomonadati</taxon>
        <taxon>Campylobacterota</taxon>
        <taxon>Epsilonproteobacteria</taxon>
        <taxon>Campylobacterales</taxon>
        <taxon>Sulfurovaceae</taxon>
        <taxon>Sulfurovum</taxon>
    </lineage>
</organism>
<dbReference type="RefSeq" id="WP_067328945.1">
    <property type="nucleotide sequence ID" value="NZ_LNKT01000002.1"/>
</dbReference>
<evidence type="ECO:0000313" key="7">
    <source>
        <dbReference type="EMBL" id="KYJ87240.1"/>
    </source>
</evidence>
<dbReference type="OrthoDB" id="127638at2"/>
<evidence type="ECO:0000256" key="1">
    <source>
        <dbReference type="ARBA" id="ARBA00004651"/>
    </source>
</evidence>
<feature type="transmembrane region" description="Helical" evidence="6">
    <location>
        <begin position="264"/>
        <end position="292"/>
    </location>
</feature>
<feature type="transmembrane region" description="Helical" evidence="6">
    <location>
        <begin position="367"/>
        <end position="388"/>
    </location>
</feature>
<gene>
    <name evidence="7" type="ORF">AS592_02555</name>
</gene>
<feature type="transmembrane region" description="Helical" evidence="6">
    <location>
        <begin position="183"/>
        <end position="201"/>
    </location>
</feature>
<dbReference type="EMBL" id="LNKT01000002">
    <property type="protein sequence ID" value="KYJ87240.1"/>
    <property type="molecule type" value="Genomic_DNA"/>
</dbReference>
<reference evidence="7 8" key="1">
    <citation type="submission" date="2015-11" db="EMBL/GenBank/DDBJ databases">
        <title>Draft genome of Sulfurovum riftiae 1812E, a member of the Epsilonproteobacteria isolated from the tube of the deep-sea hydrothermal vent tubewom Riftia pachyptila.</title>
        <authorList>
            <person name="Vetriani C."/>
            <person name="Giovannelli D."/>
        </authorList>
    </citation>
    <scope>NUCLEOTIDE SEQUENCE [LARGE SCALE GENOMIC DNA]</scope>
    <source>
        <strain evidence="7 8">1812E</strain>
    </source>
</reference>
<dbReference type="PIRSF" id="PIRSF006060">
    <property type="entry name" value="AA_transporter"/>
    <property type="match status" value="1"/>
</dbReference>
<feature type="transmembrane region" description="Helical" evidence="6">
    <location>
        <begin position="84"/>
        <end position="105"/>
    </location>
</feature>
<dbReference type="Proteomes" id="UP000075359">
    <property type="component" value="Unassembled WGS sequence"/>
</dbReference>
<dbReference type="STRING" id="1630136.AS592_02555"/>
<keyword evidence="8" id="KW-1185">Reference proteome</keyword>
<evidence type="ECO:0000256" key="5">
    <source>
        <dbReference type="ARBA" id="ARBA00023136"/>
    </source>
</evidence>
<evidence type="ECO:0000256" key="6">
    <source>
        <dbReference type="SAM" id="Phobius"/>
    </source>
</evidence>
<feature type="transmembrane region" description="Helical" evidence="6">
    <location>
        <begin position="394"/>
        <end position="416"/>
    </location>
</feature>
<evidence type="ECO:0000256" key="2">
    <source>
        <dbReference type="ARBA" id="ARBA00022475"/>
    </source>
</evidence>
<feature type="transmembrane region" description="Helical" evidence="6">
    <location>
        <begin position="313"/>
        <end position="336"/>
    </location>
</feature>
<keyword evidence="2" id="KW-1003">Cell membrane</keyword>
<feature type="transmembrane region" description="Helical" evidence="6">
    <location>
        <begin position="153"/>
        <end position="171"/>
    </location>
</feature>
<dbReference type="Pfam" id="PF13520">
    <property type="entry name" value="AA_permease_2"/>
    <property type="match status" value="1"/>
</dbReference>
<feature type="transmembrane region" description="Helical" evidence="6">
    <location>
        <begin position="7"/>
        <end position="30"/>
    </location>
</feature>
<feature type="transmembrane region" description="Helical" evidence="6">
    <location>
        <begin position="221"/>
        <end position="244"/>
    </location>
</feature>
<feature type="transmembrane region" description="Helical" evidence="6">
    <location>
        <begin position="42"/>
        <end position="64"/>
    </location>
</feature>
<comment type="subcellular location">
    <subcellularLocation>
        <location evidence="1">Cell membrane</location>
        <topology evidence="1">Multi-pass membrane protein</topology>
    </subcellularLocation>
</comment>
<accession>A0A151CI74</accession>
<dbReference type="AlphaFoldDB" id="A0A151CI74"/>